<comment type="caution">
    <text evidence="1">The sequence shown here is derived from an EMBL/GenBank/DDBJ whole genome shotgun (WGS) entry which is preliminary data.</text>
</comment>
<name>A0ABX2DYX6_9BACL</name>
<keyword evidence="2" id="KW-1185">Reference proteome</keyword>
<sequence>MSRKLTDWTVPFGPYDCLLNAVTLWLSVHHADLNPLYRYNFTINYYYAGYDWFDSTVPVKELFSFIRHAYGVEGKPCRLDSVDRGRVYLLPVDAYYVPYMKEFYGKGHMLHYVLAEAADDQSLRVTDPYFATSLLADRTCVEQAWRTFSEPVMEISPPLSLKPDLNAIRPYLTTQPYTELLPVTFARISELIMDVGAYRGPENVMDHPVFKQQFGCIRTIALSRLRHFSTCSTMDVAHLGSAWRKLEVSFMKMTISLDRGVTATVKQLKQIAEDELAYLHSYATGGR</sequence>
<reference evidence="1 2" key="1">
    <citation type="submission" date="2020-05" db="EMBL/GenBank/DDBJ databases">
        <title>Paenibacillus glebae, sp. nov., Paenibacillus humi sp. nov., Paenibacillus pedi sp. nov., Paenibacillus terrestris sp. nov. and Paenibacillus terricola sp. nov., isolated from a forest top soil sample.</title>
        <authorList>
            <person name="Qi S."/>
            <person name="Carlier A."/>
            <person name="Cnockaert M."/>
            <person name="Vandamme P."/>
        </authorList>
    </citation>
    <scope>NUCLEOTIDE SEQUENCE [LARGE SCALE GENOMIC DNA]</scope>
    <source>
        <strain evidence="1 2">LMG 29502</strain>
    </source>
</reference>
<evidence type="ECO:0008006" key="3">
    <source>
        <dbReference type="Google" id="ProtNLM"/>
    </source>
</evidence>
<organism evidence="1 2">
    <name type="scientific">Paenibacillus tritici</name>
    <dbReference type="NCBI Taxonomy" id="1873425"/>
    <lineage>
        <taxon>Bacteria</taxon>
        <taxon>Bacillati</taxon>
        <taxon>Bacillota</taxon>
        <taxon>Bacilli</taxon>
        <taxon>Bacillales</taxon>
        <taxon>Paenibacillaceae</taxon>
        <taxon>Paenibacillus</taxon>
    </lineage>
</organism>
<gene>
    <name evidence="1" type="ORF">HQN87_25700</name>
</gene>
<accession>A0ABX2DYX6</accession>
<evidence type="ECO:0000313" key="2">
    <source>
        <dbReference type="Proteomes" id="UP000711047"/>
    </source>
</evidence>
<dbReference type="EMBL" id="JABMKX010000017">
    <property type="protein sequence ID" value="NQX48719.1"/>
    <property type="molecule type" value="Genomic_DNA"/>
</dbReference>
<evidence type="ECO:0000313" key="1">
    <source>
        <dbReference type="EMBL" id="NQX48719.1"/>
    </source>
</evidence>
<protein>
    <recommendedName>
        <fullName evidence="3">Peptidase C39-like domain-containing protein</fullName>
    </recommendedName>
</protein>
<proteinExistence type="predicted"/>
<dbReference type="RefSeq" id="WP_173139118.1">
    <property type="nucleotide sequence ID" value="NZ_JABMKX010000017.1"/>
</dbReference>
<dbReference type="Proteomes" id="UP000711047">
    <property type="component" value="Unassembled WGS sequence"/>
</dbReference>